<dbReference type="PANTHER" id="PTHR37301:SF1">
    <property type="entry name" value="DNA-BINDING PROTEIN"/>
    <property type="match status" value="1"/>
</dbReference>
<dbReference type="RefSeq" id="WP_032603303.1">
    <property type="nucleotide sequence ID" value="NZ_CAXOIM010000020.1"/>
</dbReference>
<dbReference type="InterPro" id="IPR010982">
    <property type="entry name" value="Lambda_DNA-bd_dom_sf"/>
</dbReference>
<dbReference type="CDD" id="cd00093">
    <property type="entry name" value="HTH_XRE"/>
    <property type="match status" value="1"/>
</dbReference>
<evidence type="ECO:0000313" key="1">
    <source>
        <dbReference type="EMBL" id="BAO09099.1"/>
    </source>
</evidence>
<dbReference type="SMART" id="SM00530">
    <property type="entry name" value="HTH_XRE"/>
    <property type="match status" value="1"/>
</dbReference>
<dbReference type="EMBL" id="AB828059">
    <property type="protein sequence ID" value="BAO09099.1"/>
    <property type="molecule type" value="Genomic_DNA"/>
</dbReference>
<sequence>MIVFRLKEIMEEKNLKISDLNEQTGISRNSISSLLNGKTRGIQFDTLEKITIALNVDVADLFKNVFNELIIKLNDISKVETYRRSSNFKKKDNLIVKKYAITCDLIEDNDLKKGFIPYEISIELKPCPEIEIRIDFSYSNLFNYLVNFIAENSNFKLLLVHYLSQKIYYLELERIKEIKSFYNISDEKIFINSSSPGILMHVPLCDNKGILEDTRLKEIINELSLNTNYNYTYDEQITITHKRKK</sequence>
<dbReference type="SUPFAM" id="SSF47413">
    <property type="entry name" value="lambda repressor-like DNA-binding domains"/>
    <property type="match status" value="1"/>
</dbReference>
<reference evidence="1" key="2">
    <citation type="submission" date="2013-06" db="EMBL/GenBank/DDBJ databases">
        <authorList>
            <person name="Chen H.J."/>
            <person name="Teng L.J."/>
        </authorList>
    </citation>
    <scope>NUCLEOTIDE SEQUENCE</scope>
    <source>
        <strain evidence="1">NTUH-3692</strain>
    </source>
</reference>
<dbReference type="PANTHER" id="PTHR37301">
    <property type="entry name" value="DNA-BINDING PROTEIN-RELATED"/>
    <property type="match status" value="1"/>
</dbReference>
<reference evidence="1" key="1">
    <citation type="journal article" date="2013" name="Antimicrob. Agents Chemother.">
        <title>New Structure of Phage-related Islands Carrying fusB and a Virulence Gene in Fusidic Acid-Resistant Staphylococcus epidermidis.</title>
        <authorList>
            <person name="Chen H.-J."/>
            <person name="Chang Y.-C."/>
            <person name="Tsai J.-C."/>
            <person name="Hung W.-C."/>
            <person name="Lin Y.-T."/>
            <person name="You S.-J."/>
            <person name="Tseng S.-P."/>
            <person name="Tenga L.-J."/>
        </authorList>
    </citation>
    <scope>NUCLEOTIDE SEQUENCE</scope>
    <source>
        <strain evidence="1">NTUH-3692</strain>
    </source>
</reference>
<dbReference type="Gene3D" id="1.10.260.40">
    <property type="entry name" value="lambda repressor-like DNA-binding domains"/>
    <property type="match status" value="1"/>
</dbReference>
<name>V5XWU0_STAEP</name>
<dbReference type="InterPro" id="IPR001387">
    <property type="entry name" value="Cro/C1-type_HTH"/>
</dbReference>
<dbReference type="AlphaFoldDB" id="V5XWU0"/>
<dbReference type="GO" id="GO:0003677">
    <property type="term" value="F:DNA binding"/>
    <property type="evidence" value="ECO:0007669"/>
    <property type="project" value="InterPro"/>
</dbReference>
<dbReference type="PROSITE" id="PS50943">
    <property type="entry name" value="HTH_CROC1"/>
    <property type="match status" value="1"/>
</dbReference>
<proteinExistence type="predicted"/>
<accession>V5XWU0</accession>
<dbReference type="Pfam" id="PF13443">
    <property type="entry name" value="HTH_26"/>
    <property type="match status" value="1"/>
</dbReference>
<protein>
    <submittedName>
        <fullName evidence="1">Putative transcriptional regulator</fullName>
    </submittedName>
</protein>
<organism evidence="1">
    <name type="scientific">Staphylococcus epidermidis</name>
    <dbReference type="NCBI Taxonomy" id="1282"/>
    <lineage>
        <taxon>Bacteria</taxon>
        <taxon>Bacillati</taxon>
        <taxon>Bacillota</taxon>
        <taxon>Bacilli</taxon>
        <taxon>Bacillales</taxon>
        <taxon>Staphylococcaceae</taxon>
        <taxon>Staphylococcus</taxon>
    </lineage>
</organism>